<evidence type="ECO:0000256" key="14">
    <source>
        <dbReference type="SAM" id="MobiDB-lite"/>
    </source>
</evidence>
<dbReference type="HAMAP" id="MF_01498">
    <property type="entry name" value="RadA_bact"/>
    <property type="match status" value="1"/>
</dbReference>
<evidence type="ECO:0000256" key="5">
    <source>
        <dbReference type="ARBA" id="ARBA00022801"/>
    </source>
</evidence>
<dbReference type="InterPro" id="IPR020588">
    <property type="entry name" value="RecA_ATP-bd"/>
</dbReference>
<feature type="region of interest" description="Disordered" evidence="14">
    <location>
        <begin position="49"/>
        <end position="68"/>
    </location>
</feature>
<evidence type="ECO:0000256" key="8">
    <source>
        <dbReference type="ARBA" id="ARBA00023016"/>
    </source>
</evidence>
<evidence type="ECO:0000256" key="12">
    <source>
        <dbReference type="NCBIfam" id="TIGR00416"/>
    </source>
</evidence>
<keyword evidence="17" id="KW-1185">Reference proteome</keyword>
<dbReference type="Pfam" id="PF18073">
    <property type="entry name" value="Zn_ribbon_LapB"/>
    <property type="match status" value="1"/>
</dbReference>
<name>A0A271IZ18_9BACT</name>
<dbReference type="GO" id="GO:0003684">
    <property type="term" value="F:damaged DNA binding"/>
    <property type="evidence" value="ECO:0007669"/>
    <property type="project" value="InterPro"/>
</dbReference>
<dbReference type="InterPro" id="IPR027417">
    <property type="entry name" value="P-loop_NTPase"/>
</dbReference>
<keyword evidence="1 11" id="KW-0479">Metal-binding</keyword>
<dbReference type="EMBL" id="MQWD01000001">
    <property type="protein sequence ID" value="PAP76218.1"/>
    <property type="molecule type" value="Genomic_DNA"/>
</dbReference>
<dbReference type="PROSITE" id="PS50162">
    <property type="entry name" value="RECA_2"/>
    <property type="match status" value="1"/>
</dbReference>
<evidence type="ECO:0000256" key="10">
    <source>
        <dbReference type="ARBA" id="ARBA00023204"/>
    </source>
</evidence>
<keyword evidence="5" id="KW-0378">Hydrolase</keyword>
<dbReference type="OrthoDB" id="9803906at2"/>
<keyword evidence="10 11" id="KW-0234">DNA repair</keyword>
<dbReference type="AlphaFoldDB" id="A0A271IZ18"/>
<dbReference type="Pfam" id="PF13541">
    <property type="entry name" value="ChlI"/>
    <property type="match status" value="1"/>
</dbReference>
<accession>A0A271IZ18</accession>
<dbReference type="PANTHER" id="PTHR32472">
    <property type="entry name" value="DNA REPAIR PROTEIN RADA"/>
    <property type="match status" value="1"/>
</dbReference>
<dbReference type="InterPro" id="IPR020568">
    <property type="entry name" value="Ribosomal_Su5_D2-typ_SF"/>
</dbReference>
<dbReference type="InterPro" id="IPR004504">
    <property type="entry name" value="DNA_repair_RadA"/>
</dbReference>
<feature type="binding site" evidence="11">
    <location>
        <begin position="113"/>
        <end position="120"/>
    </location>
    <ligand>
        <name>ATP</name>
        <dbReference type="ChEBI" id="CHEBI:30616"/>
    </ligand>
</feature>
<evidence type="ECO:0000259" key="15">
    <source>
        <dbReference type="PROSITE" id="PS50162"/>
    </source>
</evidence>
<evidence type="ECO:0000313" key="17">
    <source>
        <dbReference type="Proteomes" id="UP000216339"/>
    </source>
</evidence>
<keyword evidence="6 13" id="KW-0862">Zinc</keyword>
<evidence type="ECO:0000256" key="4">
    <source>
        <dbReference type="ARBA" id="ARBA00022771"/>
    </source>
</evidence>
<evidence type="ECO:0000313" key="16">
    <source>
        <dbReference type="EMBL" id="PAP76218.1"/>
    </source>
</evidence>
<dbReference type="NCBIfam" id="TIGR00416">
    <property type="entry name" value="sms"/>
    <property type="match status" value="1"/>
</dbReference>
<keyword evidence="3 11" id="KW-0227">DNA damage</keyword>
<evidence type="ECO:0000256" key="9">
    <source>
        <dbReference type="ARBA" id="ARBA00023125"/>
    </source>
</evidence>
<feature type="domain" description="RecA family profile 1" evidence="15">
    <location>
        <begin position="84"/>
        <end position="235"/>
    </location>
</feature>
<evidence type="ECO:0000256" key="13">
    <source>
        <dbReference type="RuleBase" id="RU003555"/>
    </source>
</evidence>
<comment type="similarity">
    <text evidence="11 13">Belongs to the RecA family. RadA subfamily.</text>
</comment>
<evidence type="ECO:0000256" key="7">
    <source>
        <dbReference type="ARBA" id="ARBA00022840"/>
    </source>
</evidence>
<dbReference type="InterPro" id="IPR003593">
    <property type="entry name" value="AAA+_ATPase"/>
</dbReference>
<comment type="function">
    <text evidence="11">Plays a role in repairing double-strand DNA breaks, probably involving stabilizing or processing branched DNA or blocked replication forks.</text>
</comment>
<evidence type="ECO:0000256" key="6">
    <source>
        <dbReference type="ARBA" id="ARBA00022833"/>
    </source>
</evidence>
<protein>
    <recommendedName>
        <fullName evidence="11 12">DNA repair protein RadA</fullName>
    </recommendedName>
</protein>
<gene>
    <name evidence="11" type="primary">radA</name>
    <name evidence="16" type="ORF">BSZ37_07055</name>
</gene>
<dbReference type="FunFam" id="3.40.50.300:FF:000050">
    <property type="entry name" value="DNA repair protein RadA"/>
    <property type="match status" value="1"/>
</dbReference>
<comment type="domain">
    <text evidence="11">The middle region has homology to RecA with ATPase motifs including the RadA KNRFG motif, while the C-terminus is homologous to Lon protease.</text>
</comment>
<dbReference type="Gene3D" id="3.40.50.300">
    <property type="entry name" value="P-loop containing nucleotide triphosphate hydrolases"/>
    <property type="match status" value="1"/>
</dbReference>
<comment type="caution">
    <text evidence="16">The sequence shown here is derived from an EMBL/GenBank/DDBJ whole genome shotgun (WGS) entry which is preliminary data.</text>
</comment>
<dbReference type="Gene3D" id="3.30.230.10">
    <property type="match status" value="1"/>
</dbReference>
<organism evidence="16 17">
    <name type="scientific">Rubrivirga marina</name>
    <dbReference type="NCBI Taxonomy" id="1196024"/>
    <lineage>
        <taxon>Bacteria</taxon>
        <taxon>Pseudomonadati</taxon>
        <taxon>Rhodothermota</taxon>
        <taxon>Rhodothermia</taxon>
        <taxon>Rhodothermales</taxon>
        <taxon>Rubricoccaceae</taxon>
        <taxon>Rubrivirga</taxon>
    </lineage>
</organism>
<dbReference type="GO" id="GO:0016787">
    <property type="term" value="F:hydrolase activity"/>
    <property type="evidence" value="ECO:0007669"/>
    <property type="project" value="UniProtKB-KW"/>
</dbReference>
<dbReference type="Proteomes" id="UP000216339">
    <property type="component" value="Unassembled WGS sequence"/>
</dbReference>
<reference evidence="16 17" key="1">
    <citation type="submission" date="2016-11" db="EMBL/GenBank/DDBJ databases">
        <title>Study of marine rhodopsin-containing bacteria.</title>
        <authorList>
            <person name="Yoshizawa S."/>
            <person name="Kumagai Y."/>
            <person name="Kogure K."/>
        </authorList>
    </citation>
    <scope>NUCLEOTIDE SEQUENCE [LARGE SCALE GENOMIC DNA]</scope>
    <source>
        <strain evidence="16 17">SAORIC-28</strain>
    </source>
</reference>
<dbReference type="GO" id="GO:0000725">
    <property type="term" value="P:recombinational repair"/>
    <property type="evidence" value="ECO:0007669"/>
    <property type="project" value="UniProtKB-UniRule"/>
</dbReference>
<keyword evidence="7 11" id="KW-0067">ATP-binding</keyword>
<dbReference type="SUPFAM" id="SSF54211">
    <property type="entry name" value="Ribosomal protein S5 domain 2-like"/>
    <property type="match status" value="1"/>
</dbReference>
<comment type="function">
    <text evidence="13">DNA-dependent ATPase involved in processing of recombination intermediates, plays a role in repairing DNA breaks. Stimulates the branch migration of RecA-mediated strand transfer reactions, allowing the 3' invading strand to extend heteroduplex DNA faster. Binds ssDNA in the presence of ADP but not other nucleotides, has ATPase activity that is stimulated by ssDNA and various branched DNA structures, but inhibited by SSB. Does not have RecA's homology-searching function.</text>
</comment>
<evidence type="ECO:0000256" key="11">
    <source>
        <dbReference type="HAMAP-Rule" id="MF_01498"/>
    </source>
</evidence>
<dbReference type="PANTHER" id="PTHR32472:SF10">
    <property type="entry name" value="DNA REPAIR PROTEIN RADA-LIKE PROTEIN"/>
    <property type="match status" value="1"/>
</dbReference>
<evidence type="ECO:0000256" key="2">
    <source>
        <dbReference type="ARBA" id="ARBA00022741"/>
    </source>
</evidence>
<keyword evidence="8 11" id="KW-0346">Stress response</keyword>
<dbReference type="SMART" id="SM00382">
    <property type="entry name" value="AAA"/>
    <property type="match status" value="1"/>
</dbReference>
<sequence>MAKSKTRYVCQECGHESIRWAGQCSGCREWNTLVEEAVPTAVKAPVMKGGRSLSGDGGSGSAPRLAGAYGDARPQRLRDVTVAQRHRLPTGLKEFDRVLGGGAMVGSLTLVAGDPGIGKSTLMTELGRGLSAEDGAGTLLYVTGEESAQQVKLRARRMGVDPDSFFLFPETNVEAILAAAYDLQPDFMVVDSIQTVYRPDLTSAPGSVAQVRESAAALLDVTKTLPMTTFLIGHVTKQGSIAGPRVLEHMVDTVLQFEGDRHHAYRILRAVKNRFGAANELGVFEMREDGLQEVGNPSALFLSERQFGTSGSAVVCALEGTRPLLVEVQALVAPASYGTPQRTATGFDSKRLQLLLAVLEKREGLRFSQTDVFLNVAGGVRLEEPAVDLAVALAVASSLKDVPLDSGTAIVGELGLGGEVRAVSRIESRLAEIKQLGFERALLPKANTKGLRAPDGLELLPVRRLSEAIDLVA</sequence>
<feature type="short sequence motif" description="RadA KNRFG motif" evidence="11">
    <location>
        <begin position="272"/>
        <end position="276"/>
    </location>
</feature>
<evidence type="ECO:0000256" key="3">
    <source>
        <dbReference type="ARBA" id="ARBA00022763"/>
    </source>
</evidence>
<dbReference type="GO" id="GO:0140664">
    <property type="term" value="F:ATP-dependent DNA damage sensor activity"/>
    <property type="evidence" value="ECO:0007669"/>
    <property type="project" value="InterPro"/>
</dbReference>
<dbReference type="CDD" id="cd01121">
    <property type="entry name" value="RadA_SMS_N"/>
    <property type="match status" value="1"/>
</dbReference>
<dbReference type="SUPFAM" id="SSF52540">
    <property type="entry name" value="P-loop containing nucleoside triphosphate hydrolases"/>
    <property type="match status" value="1"/>
</dbReference>
<dbReference type="Pfam" id="PF13481">
    <property type="entry name" value="AAA_25"/>
    <property type="match status" value="1"/>
</dbReference>
<evidence type="ECO:0000256" key="1">
    <source>
        <dbReference type="ARBA" id="ARBA00022723"/>
    </source>
</evidence>
<keyword evidence="9 11" id="KW-0238">DNA-binding</keyword>
<dbReference type="RefSeq" id="WP_095509866.1">
    <property type="nucleotide sequence ID" value="NZ_MQWD01000001.1"/>
</dbReference>
<dbReference type="GO" id="GO:0008270">
    <property type="term" value="F:zinc ion binding"/>
    <property type="evidence" value="ECO:0007669"/>
    <property type="project" value="UniProtKB-KW"/>
</dbReference>
<keyword evidence="4 13" id="KW-0863">Zinc-finger</keyword>
<dbReference type="GO" id="GO:0005829">
    <property type="term" value="C:cytosol"/>
    <property type="evidence" value="ECO:0007669"/>
    <property type="project" value="TreeGrafter"/>
</dbReference>
<proteinExistence type="inferred from homology"/>
<dbReference type="GO" id="GO:0005524">
    <property type="term" value="F:ATP binding"/>
    <property type="evidence" value="ECO:0007669"/>
    <property type="project" value="UniProtKB-UniRule"/>
</dbReference>
<dbReference type="InterPro" id="IPR041166">
    <property type="entry name" value="Rubredoxin_2"/>
</dbReference>
<dbReference type="PRINTS" id="PR01874">
    <property type="entry name" value="DNAREPAIRADA"/>
</dbReference>
<feature type="region of interest" description="Lon-protease-like" evidence="11">
    <location>
        <begin position="371"/>
        <end position="473"/>
    </location>
</feature>
<keyword evidence="2 11" id="KW-0547">Nucleotide-binding</keyword>
<dbReference type="InterPro" id="IPR014721">
    <property type="entry name" value="Ribsml_uS5_D2-typ_fold_subgr"/>
</dbReference>